<feature type="compositionally biased region" description="Low complexity" evidence="2">
    <location>
        <begin position="415"/>
        <end position="427"/>
    </location>
</feature>
<protein>
    <recommendedName>
        <fullName evidence="5">SH3_10 domain-containing protein</fullName>
    </recommendedName>
</protein>
<gene>
    <name evidence="3" type="ORF">BOX15_Mlig004735g5</name>
</gene>
<dbReference type="SUPFAM" id="SSF75399">
    <property type="entry name" value="Plakin repeat"/>
    <property type="match status" value="1"/>
</dbReference>
<dbReference type="Proteomes" id="UP000215902">
    <property type="component" value="Unassembled WGS sequence"/>
</dbReference>
<dbReference type="STRING" id="282301.A0A267DBR6"/>
<evidence type="ECO:0008006" key="5">
    <source>
        <dbReference type="Google" id="ProtNLM"/>
    </source>
</evidence>
<dbReference type="Gene3D" id="3.90.1290.10">
    <property type="entry name" value="Plakin repeat"/>
    <property type="match status" value="1"/>
</dbReference>
<evidence type="ECO:0000256" key="2">
    <source>
        <dbReference type="SAM" id="MobiDB-lite"/>
    </source>
</evidence>
<evidence type="ECO:0000313" key="3">
    <source>
        <dbReference type="EMBL" id="PAA46730.1"/>
    </source>
</evidence>
<accession>A0A267DBR6</accession>
<evidence type="ECO:0000256" key="1">
    <source>
        <dbReference type="SAM" id="Coils"/>
    </source>
</evidence>
<keyword evidence="1" id="KW-0175">Coiled coil</keyword>
<dbReference type="EMBL" id="NIVC01004722">
    <property type="protein sequence ID" value="PAA46730.1"/>
    <property type="molecule type" value="Genomic_DNA"/>
</dbReference>
<keyword evidence="4" id="KW-1185">Reference proteome</keyword>
<feature type="region of interest" description="Disordered" evidence="2">
    <location>
        <begin position="358"/>
        <end position="392"/>
    </location>
</feature>
<feature type="compositionally biased region" description="Low complexity" evidence="2">
    <location>
        <begin position="359"/>
        <end position="368"/>
    </location>
</feature>
<sequence length="645" mass="71506">MQQSIMDSSEGRNKYLAVINTCNTVLYNLSKNLWSKHFPEETKDAANLNLQFDIESGDSTPRKLVSCLAKQVHNVKCVAKILERVKEAEKQLRSLEDSDEEDENNKDNQLKSTSAVDNLSKLIILSNKIALLVKCSAAMQRRHSIRHRVLPVEPGRVACHAVCDMDCPVLGISLSQQGAYLLLENNNRQQWVIEDARTGLKQRVPPLLLALAPDSAELGRIRRIAAGFERAAGELLDELAGPLMERLKSLRASRDELTELPNLATEDAINSFLYRLQIVEKFLKSLQSSANRDEALNDFRQCKKLVEAIDFLLGKIQADSANKSTSIATLLPRIRSELRALKAFANAKCIEAEAAESLQQQQQQQQQQPMSRDAHGGSRRSVRSGRSHRLTERSQRTGLFEFEFEFLETTRKRSTSTSRQRRSASVSDLASPGAGPRFSSEMVTRQRQEVAKKYVIQSVWNGRCEVSLQDAIASGVVNFQRGMYTELLGSGAEMPLEAAMSAGKIRVELVTAQQISEDTSSFGLISIENPEKSSTSEPGDSAKTSYVVHAVVDVAAKEKLGFQEAAQKGLIDRETGAFTNSATGEVLPPAEAISKGFFKAYPVEDTRSLNIDPENRISVTHLNKLRSRWGAVNAFAKNRKTSDGK</sequence>
<organism evidence="3 4">
    <name type="scientific">Macrostomum lignano</name>
    <dbReference type="NCBI Taxonomy" id="282301"/>
    <lineage>
        <taxon>Eukaryota</taxon>
        <taxon>Metazoa</taxon>
        <taxon>Spiralia</taxon>
        <taxon>Lophotrochozoa</taxon>
        <taxon>Platyhelminthes</taxon>
        <taxon>Rhabditophora</taxon>
        <taxon>Macrostomorpha</taxon>
        <taxon>Macrostomida</taxon>
        <taxon>Macrostomidae</taxon>
        <taxon>Macrostomum</taxon>
    </lineage>
</organism>
<dbReference type="AlphaFoldDB" id="A0A267DBR6"/>
<dbReference type="InterPro" id="IPR035915">
    <property type="entry name" value="Plakin_repeat_sf"/>
</dbReference>
<dbReference type="OrthoDB" id="18740at2759"/>
<feature type="region of interest" description="Disordered" evidence="2">
    <location>
        <begin position="411"/>
        <end position="442"/>
    </location>
</feature>
<feature type="compositionally biased region" description="Basic residues" evidence="2">
    <location>
        <begin position="377"/>
        <end position="388"/>
    </location>
</feature>
<evidence type="ECO:0000313" key="4">
    <source>
        <dbReference type="Proteomes" id="UP000215902"/>
    </source>
</evidence>
<feature type="coiled-coil region" evidence="1">
    <location>
        <begin position="78"/>
        <end position="105"/>
    </location>
</feature>
<comment type="caution">
    <text evidence="3">The sequence shown here is derived from an EMBL/GenBank/DDBJ whole genome shotgun (WGS) entry which is preliminary data.</text>
</comment>
<proteinExistence type="predicted"/>
<name>A0A267DBR6_9PLAT</name>
<reference evidence="3 4" key="1">
    <citation type="submission" date="2017-06" db="EMBL/GenBank/DDBJ databases">
        <title>A platform for efficient transgenesis in Macrostomum lignano, a flatworm model organism for stem cell research.</title>
        <authorList>
            <person name="Berezikov E."/>
        </authorList>
    </citation>
    <scope>NUCLEOTIDE SEQUENCE [LARGE SCALE GENOMIC DNA]</scope>
    <source>
        <strain evidence="3">DV1</strain>
        <tissue evidence="3">Whole organism</tissue>
    </source>
</reference>